<dbReference type="PATRIC" id="fig|796937.3.peg.914"/>
<feature type="domain" description="D-isomer specific 2-hydroxyacid dehydrogenase NAD-binding" evidence="6">
    <location>
        <begin position="107"/>
        <end position="282"/>
    </location>
</feature>
<protein>
    <recommendedName>
        <fullName evidence="9">4-phosphoerythronate dehydrogenase</fullName>
    </recommendedName>
</protein>
<evidence type="ECO:0000313" key="7">
    <source>
        <dbReference type="EMBL" id="EHL15595.1"/>
    </source>
</evidence>
<evidence type="ECO:0008006" key="9">
    <source>
        <dbReference type="Google" id="ProtNLM"/>
    </source>
</evidence>
<accession>G9WZW3</accession>
<dbReference type="PANTHER" id="PTHR43761:SF1">
    <property type="entry name" value="D-ISOMER SPECIFIC 2-HYDROXYACID DEHYDROGENASE CATALYTIC DOMAIN-CONTAINING PROTEIN-RELATED"/>
    <property type="match status" value="1"/>
</dbReference>
<evidence type="ECO:0000259" key="6">
    <source>
        <dbReference type="Pfam" id="PF02826"/>
    </source>
</evidence>
<dbReference type="HOGENOM" id="CLU_019796_1_3_9"/>
<dbReference type="Pfam" id="PF00389">
    <property type="entry name" value="2-Hacid_dh"/>
    <property type="match status" value="1"/>
</dbReference>
<dbReference type="GO" id="GO:0051287">
    <property type="term" value="F:NAD binding"/>
    <property type="evidence" value="ECO:0007669"/>
    <property type="project" value="InterPro"/>
</dbReference>
<dbReference type="PROSITE" id="PS00671">
    <property type="entry name" value="D_2_HYDROXYACID_DH_3"/>
    <property type="match status" value="1"/>
</dbReference>
<keyword evidence="3" id="KW-0520">NAD</keyword>
<dbReference type="InterPro" id="IPR006140">
    <property type="entry name" value="D-isomer_DH_NAD-bd"/>
</dbReference>
<dbReference type="CDD" id="cd12162">
    <property type="entry name" value="2-Hacid_dh_4"/>
    <property type="match status" value="1"/>
</dbReference>
<dbReference type="Gene3D" id="3.40.50.720">
    <property type="entry name" value="NAD(P)-binding Rossmann-like Domain"/>
    <property type="match status" value="2"/>
</dbReference>
<organism evidence="7 8">
    <name type="scientific">Peptoanaerobacter stomatis</name>
    <dbReference type="NCBI Taxonomy" id="796937"/>
    <lineage>
        <taxon>Bacteria</taxon>
        <taxon>Bacillati</taxon>
        <taxon>Bacillota</taxon>
        <taxon>Clostridia</taxon>
        <taxon>Peptostreptococcales</taxon>
        <taxon>Filifactoraceae</taxon>
        <taxon>Peptoanaerobacter</taxon>
    </lineage>
</organism>
<comment type="caution">
    <text evidence="7">The sequence shown here is derived from an EMBL/GenBank/DDBJ whole genome shotgun (WGS) entry which is preliminary data.</text>
</comment>
<dbReference type="SUPFAM" id="SSF51735">
    <property type="entry name" value="NAD(P)-binding Rossmann-fold domains"/>
    <property type="match status" value="1"/>
</dbReference>
<dbReference type="InterPro" id="IPR036291">
    <property type="entry name" value="NAD(P)-bd_dom_sf"/>
</dbReference>
<evidence type="ECO:0000256" key="2">
    <source>
        <dbReference type="ARBA" id="ARBA00023002"/>
    </source>
</evidence>
<evidence type="ECO:0000259" key="5">
    <source>
        <dbReference type="Pfam" id="PF00389"/>
    </source>
</evidence>
<dbReference type="SUPFAM" id="SSF52283">
    <property type="entry name" value="Formate/glycerate dehydrogenase catalytic domain-like"/>
    <property type="match status" value="1"/>
</dbReference>
<evidence type="ECO:0000256" key="4">
    <source>
        <dbReference type="RuleBase" id="RU003719"/>
    </source>
</evidence>
<dbReference type="InterPro" id="IPR050418">
    <property type="entry name" value="D-iso_2-hydroxyacid_DH_PdxB"/>
</dbReference>
<dbReference type="Proteomes" id="UP000006437">
    <property type="component" value="Unassembled WGS sequence"/>
</dbReference>
<dbReference type="PROSITE" id="PS00670">
    <property type="entry name" value="D_2_HYDROXYACID_DH_2"/>
    <property type="match status" value="1"/>
</dbReference>
<evidence type="ECO:0000256" key="3">
    <source>
        <dbReference type="ARBA" id="ARBA00023027"/>
    </source>
</evidence>
<dbReference type="GO" id="GO:0016616">
    <property type="term" value="F:oxidoreductase activity, acting on the CH-OH group of donors, NAD or NADP as acceptor"/>
    <property type="evidence" value="ECO:0007669"/>
    <property type="project" value="InterPro"/>
</dbReference>
<dbReference type="BioCyc" id="EBAC796937-HMP:GMGH-1727-MONOMER"/>
<dbReference type="AlphaFoldDB" id="G9WZW3"/>
<proteinExistence type="inferred from homology"/>
<sequence length="314" mass="35242">MKIVVLDAYSIVYNDLSFDFLKDYDASIYDFTSPEEVVSRIGDAEAVFTSKCEINKDVIDSCPNLKFIGELATGYNNIDVKYCKEKNIIVSNIPSYASNNVSEMVFAFLLDVFYNLHDYDVAIKEGEWINSKIFTFFKHTTHNLAGKTIGIIGYGDIAKSVEKKAISFDMNVLVHRRSQDTSDKKFVSLDYLLANSDIITVHTPLTTQTAKLINEESISKMKDGVVFVNTSRGGIVDEKALYDALESGKIAHACLDVLTKEPMEKDNILLKAKNITMTPHIAWAAYETRKKLIDILEENLKAYVSGEPINVVNK</sequence>
<name>G9WZW3_9FIRM</name>
<keyword evidence="2 4" id="KW-0560">Oxidoreductase</keyword>
<dbReference type="EMBL" id="AFZE01000010">
    <property type="protein sequence ID" value="EHL15595.1"/>
    <property type="molecule type" value="Genomic_DNA"/>
</dbReference>
<feature type="domain" description="D-isomer specific 2-hydroxyacid dehydrogenase catalytic" evidence="5">
    <location>
        <begin position="16"/>
        <end position="313"/>
    </location>
</feature>
<comment type="similarity">
    <text evidence="1 4">Belongs to the D-isomer specific 2-hydroxyacid dehydrogenase family.</text>
</comment>
<dbReference type="RefSeq" id="WP_009525948.1">
    <property type="nucleotide sequence ID" value="NZ_JH414559.1"/>
</dbReference>
<reference evidence="7 8" key="1">
    <citation type="submission" date="2011-08" db="EMBL/GenBank/DDBJ databases">
        <title>The Genome Sequence of Eubacteriaceae bacterium ACC19a.</title>
        <authorList>
            <consortium name="The Broad Institute Genome Sequencing Platform"/>
            <person name="Earl A."/>
            <person name="Ward D."/>
            <person name="Feldgarden M."/>
            <person name="Gevers D."/>
            <person name="Sizova M."/>
            <person name="Hazen A."/>
            <person name="Epstein S."/>
            <person name="Young S.K."/>
            <person name="Zeng Q."/>
            <person name="Gargeya S."/>
            <person name="Fitzgerald M."/>
            <person name="Haas B."/>
            <person name="Abouelleil A."/>
            <person name="Alvarado L."/>
            <person name="Arachchi H.M."/>
            <person name="Berlin A."/>
            <person name="Brown A."/>
            <person name="Chapman S.B."/>
            <person name="Chen Z."/>
            <person name="Dunbar C."/>
            <person name="Freedman E."/>
            <person name="Gearin G."/>
            <person name="Gellesch M."/>
            <person name="Goldberg J."/>
            <person name="Griggs A."/>
            <person name="Gujja S."/>
            <person name="Heiman D."/>
            <person name="Howarth C."/>
            <person name="Larson L."/>
            <person name="Lui A."/>
            <person name="MacDonald P.J.P."/>
            <person name="Montmayeur A."/>
            <person name="Murphy C."/>
            <person name="Neiman D."/>
            <person name="Pearson M."/>
            <person name="Priest M."/>
            <person name="Roberts A."/>
            <person name="Saif S."/>
            <person name="Shea T."/>
            <person name="Shenoy N."/>
            <person name="Sisk P."/>
            <person name="Stolte C."/>
            <person name="Sykes S."/>
            <person name="Wortman J."/>
            <person name="Nusbaum C."/>
            <person name="Birren B."/>
        </authorList>
    </citation>
    <scope>NUCLEOTIDE SEQUENCE [LARGE SCALE GENOMIC DNA]</scope>
    <source>
        <strain evidence="7 8">ACC19a</strain>
    </source>
</reference>
<evidence type="ECO:0000256" key="1">
    <source>
        <dbReference type="ARBA" id="ARBA00005854"/>
    </source>
</evidence>
<evidence type="ECO:0000313" key="8">
    <source>
        <dbReference type="Proteomes" id="UP000006437"/>
    </source>
</evidence>
<dbReference type="Pfam" id="PF02826">
    <property type="entry name" value="2-Hacid_dh_C"/>
    <property type="match status" value="1"/>
</dbReference>
<dbReference type="InterPro" id="IPR006139">
    <property type="entry name" value="D-isomer_2_OHA_DH_cat_dom"/>
</dbReference>
<dbReference type="InterPro" id="IPR029753">
    <property type="entry name" value="D-isomer_DH_CS"/>
</dbReference>
<gene>
    <name evidence="7" type="ORF">HMPREF9629_01719</name>
</gene>
<dbReference type="PANTHER" id="PTHR43761">
    <property type="entry name" value="D-ISOMER SPECIFIC 2-HYDROXYACID DEHYDROGENASE FAMILY PROTEIN (AFU_ORTHOLOGUE AFUA_1G13630)"/>
    <property type="match status" value="1"/>
</dbReference>
<dbReference type="FunFam" id="3.40.50.720:FF:000203">
    <property type="entry name" value="D-3-phosphoglycerate dehydrogenase (SerA)"/>
    <property type="match status" value="1"/>
</dbReference>